<dbReference type="Gene3D" id="3.40.50.300">
    <property type="entry name" value="P-loop containing nucleotide triphosphate hydrolases"/>
    <property type="match status" value="1"/>
</dbReference>
<comment type="caution">
    <text evidence="2">The sequence shown here is derived from an EMBL/GenBank/DDBJ whole genome shotgun (WGS) entry which is preliminary data.</text>
</comment>
<feature type="domain" description="ATPase F1/V1/A1 complex alpha/beta subunit nucleotide-binding" evidence="1">
    <location>
        <begin position="176"/>
        <end position="352"/>
    </location>
</feature>
<evidence type="ECO:0000313" key="2">
    <source>
        <dbReference type="EMBL" id="KKS07271.1"/>
    </source>
</evidence>
<dbReference type="GO" id="GO:0008186">
    <property type="term" value="F:ATP-dependent activity, acting on RNA"/>
    <property type="evidence" value="ECO:0007669"/>
    <property type="project" value="InterPro"/>
</dbReference>
<organism evidence="2 3">
    <name type="scientific">candidate division WWE3 bacterium GW2011_GWE1_41_27</name>
    <dbReference type="NCBI Taxonomy" id="1619131"/>
    <lineage>
        <taxon>Bacteria</taxon>
        <taxon>Katanobacteria</taxon>
    </lineage>
</organism>
<dbReference type="PANTHER" id="PTHR46425">
    <property type="entry name" value="TRANSCRIPTION TERMINATION FACTOR RHO"/>
    <property type="match status" value="1"/>
</dbReference>
<dbReference type="Proteomes" id="UP000034544">
    <property type="component" value="Unassembled WGS sequence"/>
</dbReference>
<proteinExistence type="predicted"/>
<accession>A0A0G0YCF5</accession>
<dbReference type="GO" id="GO:0003723">
    <property type="term" value="F:RNA binding"/>
    <property type="evidence" value="ECO:0007669"/>
    <property type="project" value="InterPro"/>
</dbReference>
<dbReference type="PANTHER" id="PTHR46425:SF1">
    <property type="entry name" value="TRANSCRIPTION TERMINATION FACTOR RHO"/>
    <property type="match status" value="1"/>
</dbReference>
<sequence>MVNQSIEEGGDMIGYVLQKEMSNLAKKLYDVGTSDPNEYPQTVIIIDTRQFTEFRRRELLARSKEHTVVNKDGTYYWGILTEKGIVRTDALHSTAGPEDTFGLEIPPVVAFEYKLVEGDEVGIVVNHTEKVVFICSVNGEQDPRIFRAWPKDLSGFQSDYPRAPLLVEKYGDFDLRVMTLLAPIGLGSSYWIIAPGGSGKTWLLVKLLDACLKLSKEDNNIYVMMGYVGDRPEDASQYLEVFRKNKQGHGEFHQAAWNTNPDSQVDVATFVMRRARRLTATGKHVIVLFDSISRTVAAHTASSYATGEGGMIGGGIYRQSLTDMIALLFGTHGSYGKDRSLTIIGTVLSSSDTKKTSESAVDQETSDSSTTGICRLVKIPTLRRPWVSVNEAETFTRFPDGRDFRSAKQKAEMAYVLKWIREDSGSRIAEEAHKRLLGYVRDNPLPKY</sequence>
<dbReference type="InterPro" id="IPR004665">
    <property type="entry name" value="Term_rho"/>
</dbReference>
<dbReference type="GO" id="GO:0005524">
    <property type="term" value="F:ATP binding"/>
    <property type="evidence" value="ECO:0007669"/>
    <property type="project" value="InterPro"/>
</dbReference>
<dbReference type="GO" id="GO:0006353">
    <property type="term" value="P:DNA-templated transcription termination"/>
    <property type="evidence" value="ECO:0007669"/>
    <property type="project" value="InterPro"/>
</dbReference>
<dbReference type="InterPro" id="IPR027417">
    <property type="entry name" value="P-loop_NTPase"/>
</dbReference>
<dbReference type="AlphaFoldDB" id="A0A0G0YCF5"/>
<reference evidence="2 3" key="1">
    <citation type="journal article" date="2015" name="Nature">
        <title>rRNA introns, odd ribosomes, and small enigmatic genomes across a large radiation of phyla.</title>
        <authorList>
            <person name="Brown C.T."/>
            <person name="Hug L.A."/>
            <person name="Thomas B.C."/>
            <person name="Sharon I."/>
            <person name="Castelle C.J."/>
            <person name="Singh A."/>
            <person name="Wilkins M.J."/>
            <person name="Williams K.H."/>
            <person name="Banfield J.F."/>
        </authorList>
    </citation>
    <scope>NUCLEOTIDE SEQUENCE [LARGE SCALE GENOMIC DNA]</scope>
</reference>
<protein>
    <submittedName>
        <fullName evidence="2">Transcription termination factor Rho</fullName>
    </submittedName>
</protein>
<dbReference type="InterPro" id="IPR000194">
    <property type="entry name" value="ATPase_F1/V1/A1_a/bsu_nucl-bd"/>
</dbReference>
<name>A0A0G0YCF5_UNCKA</name>
<evidence type="ECO:0000313" key="3">
    <source>
        <dbReference type="Proteomes" id="UP000034544"/>
    </source>
</evidence>
<dbReference type="EMBL" id="LCBF01000010">
    <property type="protein sequence ID" value="KKS07271.1"/>
    <property type="molecule type" value="Genomic_DNA"/>
</dbReference>
<evidence type="ECO:0000259" key="1">
    <source>
        <dbReference type="Pfam" id="PF00006"/>
    </source>
</evidence>
<dbReference type="SUPFAM" id="SSF52540">
    <property type="entry name" value="P-loop containing nucleoside triphosphate hydrolases"/>
    <property type="match status" value="1"/>
</dbReference>
<gene>
    <name evidence="2" type="ORF">UU59_C0010G0014</name>
</gene>
<dbReference type="Pfam" id="PF00006">
    <property type="entry name" value="ATP-synt_ab"/>
    <property type="match status" value="1"/>
</dbReference>